<dbReference type="GO" id="GO:0030313">
    <property type="term" value="C:cell envelope"/>
    <property type="evidence" value="ECO:0007669"/>
    <property type="project" value="UniProtKB-SubCell"/>
</dbReference>
<proteinExistence type="inferred from homology"/>
<keyword evidence="4 6" id="KW-0732">Signal</keyword>
<dbReference type="PRINTS" id="PR00691">
    <property type="entry name" value="ADHESINB"/>
</dbReference>
<dbReference type="Pfam" id="PF01297">
    <property type="entry name" value="ZnuA"/>
    <property type="match status" value="1"/>
</dbReference>
<dbReference type="InterPro" id="IPR050492">
    <property type="entry name" value="Bact_metal-bind_prot9"/>
</dbReference>
<reference evidence="7 8" key="1">
    <citation type="submission" date="2020-08" db="EMBL/GenBank/DDBJ databases">
        <title>Genomic Encyclopedia of Type Strains, Phase IV (KMG-IV): sequencing the most valuable type-strain genomes for metagenomic binning, comparative biology and taxonomic classification.</title>
        <authorList>
            <person name="Goeker M."/>
        </authorList>
    </citation>
    <scope>NUCLEOTIDE SEQUENCE [LARGE SCALE GENOMIC DNA]</scope>
    <source>
        <strain evidence="7 8">DSM 21458</strain>
    </source>
</reference>
<dbReference type="EMBL" id="JACHHG010000001">
    <property type="protein sequence ID" value="MBB6096881.1"/>
    <property type="molecule type" value="Genomic_DNA"/>
</dbReference>
<evidence type="ECO:0000256" key="4">
    <source>
        <dbReference type="ARBA" id="ARBA00022729"/>
    </source>
</evidence>
<name>A0A841HTX6_9DEIO</name>
<gene>
    <name evidence="7" type="ORF">HNR42_000293</name>
</gene>
<dbReference type="InterPro" id="IPR006129">
    <property type="entry name" value="AdhesinB"/>
</dbReference>
<dbReference type="SUPFAM" id="SSF53807">
    <property type="entry name" value="Helical backbone' metal receptor"/>
    <property type="match status" value="1"/>
</dbReference>
<evidence type="ECO:0000256" key="1">
    <source>
        <dbReference type="ARBA" id="ARBA00004196"/>
    </source>
</evidence>
<dbReference type="GO" id="GO:0007155">
    <property type="term" value="P:cell adhesion"/>
    <property type="evidence" value="ECO:0007669"/>
    <property type="project" value="InterPro"/>
</dbReference>
<dbReference type="Gene3D" id="3.40.50.1980">
    <property type="entry name" value="Nitrogenase molybdenum iron protein domain"/>
    <property type="match status" value="2"/>
</dbReference>
<dbReference type="PANTHER" id="PTHR42953">
    <property type="entry name" value="HIGH-AFFINITY ZINC UPTAKE SYSTEM PROTEIN ZNUA-RELATED"/>
    <property type="match status" value="1"/>
</dbReference>
<keyword evidence="3" id="KW-0479">Metal-binding</keyword>
<dbReference type="GO" id="GO:0046872">
    <property type="term" value="F:metal ion binding"/>
    <property type="evidence" value="ECO:0007669"/>
    <property type="project" value="UniProtKB-KW"/>
</dbReference>
<dbReference type="InterPro" id="IPR006128">
    <property type="entry name" value="Lipoprotein_PsaA-like"/>
</dbReference>
<dbReference type="PRINTS" id="PR00690">
    <property type="entry name" value="ADHESNFAMILY"/>
</dbReference>
<evidence type="ECO:0000313" key="8">
    <source>
        <dbReference type="Proteomes" id="UP000569951"/>
    </source>
</evidence>
<sequence length="319" mass="34595">MRNLVLFTALLASTASTASAASLNDLKPARLEGRKLRVTTTVNMVSDLARNVGGNRVEVTELMGPGVDPHLFKASAGDVRKLAGADLVLYAGLNLEGKMVELLSRSDRAFAVTDTIPRARLIRPEGGFEGTYTYDPHVWFDVSLWKHTVTATRDALSRVDPAGRATYANNAAAYLKKLDRLDAQVKSMIGRIPKNQRVLITAHDAFGYFGRRYGLEVRGVQGLSTTSEAGARDVSDLASFVAKRRIPAIFVESSVPRRTVDAVVAAARARGWKLQLGGELFSDAAGKPGTLEGTYIGMVEHNARTISEALRGQQARQER</sequence>
<evidence type="ECO:0000256" key="3">
    <source>
        <dbReference type="ARBA" id="ARBA00022723"/>
    </source>
</evidence>
<dbReference type="AlphaFoldDB" id="A0A841HTX6"/>
<dbReference type="PANTHER" id="PTHR42953:SF1">
    <property type="entry name" value="METAL-BINDING PROTEIN HI_0362-RELATED"/>
    <property type="match status" value="1"/>
</dbReference>
<dbReference type="RefSeq" id="WP_183983747.1">
    <property type="nucleotide sequence ID" value="NZ_JACHHG010000001.1"/>
</dbReference>
<keyword evidence="2 5" id="KW-0813">Transport</keyword>
<feature type="chain" id="PRO_5032465328" evidence="6">
    <location>
        <begin position="21"/>
        <end position="319"/>
    </location>
</feature>
<dbReference type="Proteomes" id="UP000569951">
    <property type="component" value="Unassembled WGS sequence"/>
</dbReference>
<evidence type="ECO:0000256" key="5">
    <source>
        <dbReference type="RuleBase" id="RU003512"/>
    </source>
</evidence>
<evidence type="ECO:0000256" key="6">
    <source>
        <dbReference type="SAM" id="SignalP"/>
    </source>
</evidence>
<accession>A0A841HTX6</accession>
<dbReference type="InterPro" id="IPR006127">
    <property type="entry name" value="ZnuA-like"/>
</dbReference>
<dbReference type="GO" id="GO:0030001">
    <property type="term" value="P:metal ion transport"/>
    <property type="evidence" value="ECO:0007669"/>
    <property type="project" value="InterPro"/>
</dbReference>
<organism evidence="7 8">
    <name type="scientific">Deinobacterium chartae</name>
    <dbReference type="NCBI Taxonomy" id="521158"/>
    <lineage>
        <taxon>Bacteria</taxon>
        <taxon>Thermotogati</taxon>
        <taxon>Deinococcota</taxon>
        <taxon>Deinococci</taxon>
        <taxon>Deinococcales</taxon>
        <taxon>Deinococcaceae</taxon>
        <taxon>Deinobacterium</taxon>
    </lineage>
</organism>
<comment type="subcellular location">
    <subcellularLocation>
        <location evidence="1">Cell envelope</location>
    </subcellularLocation>
</comment>
<evidence type="ECO:0000313" key="7">
    <source>
        <dbReference type="EMBL" id="MBB6096881.1"/>
    </source>
</evidence>
<keyword evidence="8" id="KW-1185">Reference proteome</keyword>
<comment type="similarity">
    <text evidence="5">Belongs to the bacterial solute-binding protein 9 family.</text>
</comment>
<evidence type="ECO:0000256" key="2">
    <source>
        <dbReference type="ARBA" id="ARBA00022448"/>
    </source>
</evidence>
<comment type="caution">
    <text evidence="7">The sequence shown here is derived from an EMBL/GenBank/DDBJ whole genome shotgun (WGS) entry which is preliminary data.</text>
</comment>
<feature type="signal peptide" evidence="6">
    <location>
        <begin position="1"/>
        <end position="20"/>
    </location>
</feature>
<protein>
    <submittedName>
        <fullName evidence="7">Manganese/zinc/iron transport system substrate-binding protein</fullName>
    </submittedName>
</protein>